<dbReference type="SUPFAM" id="SSF46626">
    <property type="entry name" value="Cytochrome c"/>
    <property type="match status" value="1"/>
</dbReference>
<dbReference type="Gene3D" id="1.10.760.10">
    <property type="entry name" value="Cytochrome c-like domain"/>
    <property type="match status" value="1"/>
</dbReference>
<keyword evidence="5" id="KW-0472">Membrane</keyword>
<evidence type="ECO:0000256" key="3">
    <source>
        <dbReference type="ARBA" id="ARBA00023004"/>
    </source>
</evidence>
<dbReference type="FunFam" id="1.10.760.10:FF:000003">
    <property type="entry name" value="Cbb3-type cytochrome c oxidase subunit II"/>
    <property type="match status" value="1"/>
</dbReference>
<name>Q1YW00_9GAMM</name>
<dbReference type="GO" id="GO:0046872">
    <property type="term" value="F:metal ion binding"/>
    <property type="evidence" value="ECO:0007669"/>
    <property type="project" value="UniProtKB-KW"/>
</dbReference>
<keyword evidence="5" id="KW-1133">Transmembrane helix</keyword>
<dbReference type="GO" id="GO:0009055">
    <property type="term" value="F:electron transfer activity"/>
    <property type="evidence" value="ECO:0007669"/>
    <property type="project" value="InterPro"/>
</dbReference>
<accession>Q1YW00</accession>
<dbReference type="OrthoDB" id="9805440at2"/>
<dbReference type="RefSeq" id="WP_006231871.1">
    <property type="nucleotide sequence ID" value="NZ_CH724135.1"/>
</dbReference>
<feature type="transmembrane region" description="Helical" evidence="5">
    <location>
        <begin position="12"/>
        <end position="36"/>
    </location>
</feature>
<evidence type="ECO:0000256" key="5">
    <source>
        <dbReference type="SAM" id="Phobius"/>
    </source>
</evidence>
<dbReference type="InterPro" id="IPR003468">
    <property type="entry name" value="Cyt_c_oxidase_monohaem-su/FixO"/>
</dbReference>
<dbReference type="NCBIfam" id="NF011055">
    <property type="entry name" value="PRK14487.1"/>
    <property type="match status" value="1"/>
</dbReference>
<dbReference type="NCBIfam" id="TIGR00781">
    <property type="entry name" value="ccoO"/>
    <property type="match status" value="1"/>
</dbReference>
<evidence type="ECO:0000256" key="4">
    <source>
        <dbReference type="PROSITE-ProRule" id="PRU00433"/>
    </source>
</evidence>
<dbReference type="Proteomes" id="UP000003789">
    <property type="component" value="Unassembled WGS sequence"/>
</dbReference>
<evidence type="ECO:0000259" key="6">
    <source>
        <dbReference type="PROSITE" id="PS51007"/>
    </source>
</evidence>
<dbReference type="HOGENOM" id="CLU_050647_1_0_6"/>
<reference evidence="7 8" key="1">
    <citation type="submission" date="2006-03" db="EMBL/GenBank/DDBJ databases">
        <authorList>
            <person name="Bartlett D.H."/>
            <person name="Valle G."/>
            <person name="Lauro F.M."/>
            <person name="Vezzi A."/>
            <person name="Simonato F."/>
            <person name="Eloe E."/>
            <person name="Vitulo N."/>
            <person name="Stratton T.K."/>
            <person name="D'angelo M."/>
            <person name="Ferriera S."/>
            <person name="Johnson J."/>
            <person name="Kravitz S."/>
            <person name="Beeson K."/>
            <person name="Sutton G."/>
            <person name="Rogers Y."/>
            <person name="Friedman R."/>
            <person name="Frazier M."/>
            <person name="Venter J.C."/>
        </authorList>
    </citation>
    <scope>NUCLEOTIDE SEQUENCE [LARGE SCALE GENOMIC DNA]</scope>
    <source>
        <strain evidence="7 8">3TCK</strain>
    </source>
</reference>
<dbReference type="Gene3D" id="6.10.250.2250">
    <property type="match status" value="1"/>
</dbReference>
<evidence type="ECO:0000256" key="2">
    <source>
        <dbReference type="ARBA" id="ARBA00022723"/>
    </source>
</evidence>
<dbReference type="AlphaFoldDB" id="Q1YW00"/>
<dbReference type="Pfam" id="PF02433">
    <property type="entry name" value="FixO"/>
    <property type="match status" value="1"/>
</dbReference>
<dbReference type="EMBL" id="AAPH01000058">
    <property type="protein sequence ID" value="EAS40459.1"/>
    <property type="molecule type" value="Genomic_DNA"/>
</dbReference>
<keyword evidence="3 4" id="KW-0408">Iron</keyword>
<comment type="caution">
    <text evidence="7">The sequence shown here is derived from an EMBL/GenBank/DDBJ whole genome shotgun (WGS) entry which is preliminary data.</text>
</comment>
<feature type="domain" description="Cytochrome c" evidence="6">
    <location>
        <begin position="52"/>
        <end position="198"/>
    </location>
</feature>
<organism evidence="7 8">
    <name type="scientific">Photobacterium profundum 3TCK</name>
    <dbReference type="NCBI Taxonomy" id="314280"/>
    <lineage>
        <taxon>Bacteria</taxon>
        <taxon>Pseudomonadati</taxon>
        <taxon>Pseudomonadota</taxon>
        <taxon>Gammaproteobacteria</taxon>
        <taxon>Vibrionales</taxon>
        <taxon>Vibrionaceae</taxon>
        <taxon>Photobacterium</taxon>
    </lineage>
</organism>
<dbReference type="InterPro" id="IPR036909">
    <property type="entry name" value="Cyt_c-like_dom_sf"/>
</dbReference>
<dbReference type="GO" id="GO:0020037">
    <property type="term" value="F:heme binding"/>
    <property type="evidence" value="ECO:0007669"/>
    <property type="project" value="InterPro"/>
</dbReference>
<sequence length="202" mass="22845">MSNRHAIVEKNVGLLAILIVIAISFGALVEITPLIYQEQTTEPVENLRPYTALEMEGRDIYIREGCNVCHSQMIRPFRSETERYGHYSVAGESVWEHPFLWGSKRTGPDLARVGQRYSDDWHRVHLRDPRAVVPESNMPGFPWLEENVLDGKLTSKKLAIFKDNFGVPYTDEQVASAGDDVKGKTEMDAVIAYLQSLGHAMK</sequence>
<evidence type="ECO:0000313" key="8">
    <source>
        <dbReference type="Proteomes" id="UP000003789"/>
    </source>
</evidence>
<dbReference type="PROSITE" id="PS51007">
    <property type="entry name" value="CYTC"/>
    <property type="match status" value="1"/>
</dbReference>
<dbReference type="InterPro" id="IPR009056">
    <property type="entry name" value="Cyt_c-like_dom"/>
</dbReference>
<protein>
    <submittedName>
        <fullName evidence="7">Putative Cbb3-type cytochrome oxidase, cytochrome c subunit</fullName>
    </submittedName>
</protein>
<evidence type="ECO:0000313" key="7">
    <source>
        <dbReference type="EMBL" id="EAS40459.1"/>
    </source>
</evidence>
<evidence type="ECO:0000256" key="1">
    <source>
        <dbReference type="ARBA" id="ARBA00022617"/>
    </source>
</evidence>
<gene>
    <name evidence="7" type="ORF">P3TCK_19785</name>
</gene>
<proteinExistence type="predicted"/>
<keyword evidence="2 4" id="KW-0479">Metal-binding</keyword>
<keyword evidence="5" id="KW-0812">Transmembrane</keyword>
<keyword evidence="1 4" id="KW-0349">Heme</keyword>